<keyword evidence="2" id="KW-1185">Reference proteome</keyword>
<evidence type="ECO:0000313" key="2">
    <source>
        <dbReference type="Proteomes" id="UP001341259"/>
    </source>
</evidence>
<reference evidence="1 2" key="1">
    <citation type="submission" date="2022-10" db="EMBL/GenBank/DDBJ databases">
        <title>The complete genomes of actinobacterial strains from the NBC collection.</title>
        <authorList>
            <person name="Joergensen T.S."/>
            <person name="Alvarez Arevalo M."/>
            <person name="Sterndorff E.B."/>
            <person name="Faurdal D."/>
            <person name="Vuksanovic O."/>
            <person name="Mourched A.-S."/>
            <person name="Charusanti P."/>
            <person name="Shaw S."/>
            <person name="Blin K."/>
            <person name="Weber T."/>
        </authorList>
    </citation>
    <scope>NUCLEOTIDE SEQUENCE [LARGE SCALE GENOMIC DNA]</scope>
    <source>
        <strain evidence="1 2">NBC_00456</strain>
    </source>
</reference>
<dbReference type="EMBL" id="CP107906">
    <property type="protein sequence ID" value="WUG96236.1"/>
    <property type="molecule type" value="Genomic_DNA"/>
</dbReference>
<protein>
    <submittedName>
        <fullName evidence="1">Uncharacterized protein</fullName>
    </submittedName>
</protein>
<sequence>MELDDLRVWHIRLRSELDEARFDVGWQGPVADRPKQSACLSIDGPDRLGELIVWSTGEAQLQLGDVASGEVLDEQLQLIDARQLAQVVTRMKAWVTGS</sequence>
<proteinExistence type="predicted"/>
<organism evidence="1 2">
    <name type="scientific">Streptomyces violaceus</name>
    <name type="common">Streptomyces venezuelae</name>
    <dbReference type="NCBI Taxonomy" id="1936"/>
    <lineage>
        <taxon>Bacteria</taxon>
        <taxon>Bacillati</taxon>
        <taxon>Actinomycetota</taxon>
        <taxon>Actinomycetes</taxon>
        <taxon>Kitasatosporales</taxon>
        <taxon>Streptomycetaceae</taxon>
        <taxon>Streptomyces</taxon>
    </lineage>
</organism>
<evidence type="ECO:0000313" key="1">
    <source>
        <dbReference type="EMBL" id="WUG96236.1"/>
    </source>
</evidence>
<name>A0ABZ1NWV7_STRVL</name>
<dbReference type="RefSeq" id="WP_328342236.1">
    <property type="nucleotide sequence ID" value="NZ_CP107906.1"/>
</dbReference>
<dbReference type="Proteomes" id="UP001341259">
    <property type="component" value="Chromosome"/>
</dbReference>
<gene>
    <name evidence="1" type="ORF">OHB29_26340</name>
</gene>
<accession>A0ABZ1NWV7</accession>